<evidence type="ECO:0000256" key="2">
    <source>
        <dbReference type="ARBA" id="ARBA00022448"/>
    </source>
</evidence>
<keyword evidence="2" id="KW-0813">Transport</keyword>
<accession>A0A419VZN8</accession>
<keyword evidence="4 9" id="KW-0812">Transmembrane</keyword>
<feature type="transmembrane region" description="Helical" evidence="9">
    <location>
        <begin position="54"/>
        <end position="76"/>
    </location>
</feature>
<sequence>MIIRERKNWWRMLFIWQGSVLPKIMPRLIILAIFSIIIYLFHGSLFSYKVTLNPTAFTLIGVALAIFLGFCNTAAYDRYWEGRKLWGALVNDTRSFIRQVMTYVKDHPNEGIHTQDAVNLTIAYTYALNHQLRNTDAMPEMKRLLTDTYCNQLEQIRFKPVLLLKYLGDWVNAAEKKGKIDTITKMGIDQNLDKLSEIVGGCERIANTPIPFPYHVLLHRTVYIYCFLLPFGLVDTIGWMTPIMVTFIGYTFMALDAIVDEIAEPFGTEPNDLALNSLCETVEYSLREMAGLEVAELTKKEKKYALN</sequence>
<dbReference type="InterPro" id="IPR044669">
    <property type="entry name" value="YneE/VCCN1/2-like"/>
</dbReference>
<dbReference type="AlphaFoldDB" id="A0A419VZN8"/>
<gene>
    <name evidence="10" type="ORF">BC643_3672</name>
</gene>
<dbReference type="OrthoDB" id="445589at2"/>
<comment type="subcellular location">
    <subcellularLocation>
        <location evidence="1">Cell membrane</location>
        <topology evidence="1">Multi-pass membrane protein</topology>
    </subcellularLocation>
</comment>
<organism evidence="10 11">
    <name type="scientific">Mangrovibacterium diazotrophicum</name>
    <dbReference type="NCBI Taxonomy" id="1261403"/>
    <lineage>
        <taxon>Bacteria</taxon>
        <taxon>Pseudomonadati</taxon>
        <taxon>Bacteroidota</taxon>
        <taxon>Bacteroidia</taxon>
        <taxon>Marinilabiliales</taxon>
        <taxon>Prolixibacteraceae</taxon>
        <taxon>Mangrovibacterium</taxon>
    </lineage>
</organism>
<evidence type="ECO:0000256" key="6">
    <source>
        <dbReference type="ARBA" id="ARBA00023065"/>
    </source>
</evidence>
<feature type="transmembrane region" description="Helical" evidence="9">
    <location>
        <begin position="222"/>
        <end position="250"/>
    </location>
</feature>
<feature type="transmembrane region" description="Helical" evidence="9">
    <location>
        <begin position="20"/>
        <end position="42"/>
    </location>
</feature>
<dbReference type="GO" id="GO:0005254">
    <property type="term" value="F:chloride channel activity"/>
    <property type="evidence" value="ECO:0007669"/>
    <property type="project" value="InterPro"/>
</dbReference>
<proteinExistence type="inferred from homology"/>
<evidence type="ECO:0000256" key="8">
    <source>
        <dbReference type="ARBA" id="ARBA00034708"/>
    </source>
</evidence>
<dbReference type="GO" id="GO:0005886">
    <property type="term" value="C:plasma membrane"/>
    <property type="evidence" value="ECO:0007669"/>
    <property type="project" value="UniProtKB-SubCell"/>
</dbReference>
<comment type="similarity">
    <text evidence="8">Belongs to the anion channel-forming bestrophin (TC 1.A.46) family.</text>
</comment>
<dbReference type="Pfam" id="PF25539">
    <property type="entry name" value="Bestrophin_2"/>
    <property type="match status" value="1"/>
</dbReference>
<dbReference type="PANTHER" id="PTHR33281">
    <property type="entry name" value="UPF0187 PROTEIN YNEE"/>
    <property type="match status" value="1"/>
</dbReference>
<comment type="caution">
    <text evidence="10">The sequence shown here is derived from an EMBL/GenBank/DDBJ whole genome shotgun (WGS) entry which is preliminary data.</text>
</comment>
<keyword evidence="7 9" id="KW-0472">Membrane</keyword>
<dbReference type="RefSeq" id="WP_120274674.1">
    <property type="nucleotide sequence ID" value="NZ_RAPN01000002.1"/>
</dbReference>
<keyword evidence="6" id="KW-0406">Ion transport</keyword>
<evidence type="ECO:0000313" key="11">
    <source>
        <dbReference type="Proteomes" id="UP000283387"/>
    </source>
</evidence>
<keyword evidence="3" id="KW-1003">Cell membrane</keyword>
<reference evidence="10 11" key="1">
    <citation type="submission" date="2018-09" db="EMBL/GenBank/DDBJ databases">
        <title>Genomic Encyclopedia of Archaeal and Bacterial Type Strains, Phase II (KMG-II): from individual species to whole genera.</title>
        <authorList>
            <person name="Goeker M."/>
        </authorList>
    </citation>
    <scope>NUCLEOTIDE SEQUENCE [LARGE SCALE GENOMIC DNA]</scope>
    <source>
        <strain evidence="10 11">DSM 27148</strain>
    </source>
</reference>
<dbReference type="PANTHER" id="PTHR33281:SF19">
    <property type="entry name" value="VOLTAGE-DEPENDENT ANION CHANNEL-FORMING PROTEIN YNEE"/>
    <property type="match status" value="1"/>
</dbReference>
<name>A0A419VZN8_9BACT</name>
<evidence type="ECO:0000256" key="1">
    <source>
        <dbReference type="ARBA" id="ARBA00004651"/>
    </source>
</evidence>
<dbReference type="EMBL" id="RAPN01000002">
    <property type="protein sequence ID" value="RKD88520.1"/>
    <property type="molecule type" value="Genomic_DNA"/>
</dbReference>
<evidence type="ECO:0000256" key="5">
    <source>
        <dbReference type="ARBA" id="ARBA00022989"/>
    </source>
</evidence>
<evidence type="ECO:0000256" key="3">
    <source>
        <dbReference type="ARBA" id="ARBA00022475"/>
    </source>
</evidence>
<evidence type="ECO:0000256" key="4">
    <source>
        <dbReference type="ARBA" id="ARBA00022692"/>
    </source>
</evidence>
<protein>
    <submittedName>
        <fullName evidence="10">Putative membrane protein</fullName>
    </submittedName>
</protein>
<dbReference type="Proteomes" id="UP000283387">
    <property type="component" value="Unassembled WGS sequence"/>
</dbReference>
<evidence type="ECO:0000256" key="7">
    <source>
        <dbReference type="ARBA" id="ARBA00023136"/>
    </source>
</evidence>
<evidence type="ECO:0000313" key="10">
    <source>
        <dbReference type="EMBL" id="RKD88520.1"/>
    </source>
</evidence>
<keyword evidence="5 9" id="KW-1133">Transmembrane helix</keyword>
<evidence type="ECO:0000256" key="9">
    <source>
        <dbReference type="SAM" id="Phobius"/>
    </source>
</evidence>
<keyword evidence="11" id="KW-1185">Reference proteome</keyword>